<name>A0ABT5SQY8_9PSEU</name>
<dbReference type="Proteomes" id="UP001300763">
    <property type="component" value="Unassembled WGS sequence"/>
</dbReference>
<sequence length="227" mass="24144">MTAPDLAAPVGGWRVWRLGADDDGPVLESPLAAATWPARAALTAVCHRGCGDAPAWGCGCGLYALDHPHRLATDMLWRTGILGCTALWGRVVEHEEGWRGEHSYPLVLFLLSPDEVLRRVAGGSLAVASARRAVIGAARARRMTGLGETLVGALQRRYGVPVHVLPASSPAAFAEREVGALAGRVRDESVLGLPARRLGDRVATARLDRVVDRLLEGLRPDLPPLPA</sequence>
<dbReference type="EMBL" id="JAQZAO010000001">
    <property type="protein sequence ID" value="MDD7964427.1"/>
    <property type="molecule type" value="Genomic_DNA"/>
</dbReference>
<accession>A0ABT5SQY8</accession>
<organism evidence="1 2">
    <name type="scientific">Actinomycetospora lemnae</name>
    <dbReference type="NCBI Taxonomy" id="3019891"/>
    <lineage>
        <taxon>Bacteria</taxon>
        <taxon>Bacillati</taxon>
        <taxon>Actinomycetota</taxon>
        <taxon>Actinomycetes</taxon>
        <taxon>Pseudonocardiales</taxon>
        <taxon>Pseudonocardiaceae</taxon>
        <taxon>Actinomycetospora</taxon>
    </lineage>
</organism>
<protein>
    <submittedName>
        <fullName evidence="1">Uncharacterized protein</fullName>
    </submittedName>
</protein>
<reference evidence="1 2" key="1">
    <citation type="submission" date="2023-02" db="EMBL/GenBank/DDBJ databases">
        <title>Genome sequencing required for Actinomycetospora new species description.</title>
        <authorList>
            <person name="Saimee Y."/>
            <person name="Duangmal K."/>
        </authorList>
    </citation>
    <scope>NUCLEOTIDE SEQUENCE [LARGE SCALE GENOMIC DNA]</scope>
    <source>
        <strain evidence="1 2">DW7H6</strain>
    </source>
</reference>
<comment type="caution">
    <text evidence="1">The sequence shown here is derived from an EMBL/GenBank/DDBJ whole genome shotgun (WGS) entry which is preliminary data.</text>
</comment>
<dbReference type="RefSeq" id="WP_274198954.1">
    <property type="nucleotide sequence ID" value="NZ_JAQZAO010000001.1"/>
</dbReference>
<evidence type="ECO:0000313" key="2">
    <source>
        <dbReference type="Proteomes" id="UP001300763"/>
    </source>
</evidence>
<proteinExistence type="predicted"/>
<keyword evidence="2" id="KW-1185">Reference proteome</keyword>
<gene>
    <name evidence="1" type="ORF">PGB27_03620</name>
</gene>
<evidence type="ECO:0000313" key="1">
    <source>
        <dbReference type="EMBL" id="MDD7964427.1"/>
    </source>
</evidence>